<dbReference type="Gene3D" id="3.30.70.270">
    <property type="match status" value="2"/>
</dbReference>
<dbReference type="PANTHER" id="PTHR24559:SF440">
    <property type="entry name" value="RIBONUCLEASE H"/>
    <property type="match status" value="1"/>
</dbReference>
<protein>
    <submittedName>
        <fullName evidence="2">Transposon Tf2-7 polyprotein</fullName>
    </submittedName>
</protein>
<dbReference type="CDD" id="cd01647">
    <property type="entry name" value="RT_LTR"/>
    <property type="match status" value="1"/>
</dbReference>
<keyword evidence="3" id="KW-1185">Reference proteome</keyword>
<accession>A0A0K6FU03</accession>
<feature type="domain" description="Reverse transcriptase" evidence="1">
    <location>
        <begin position="1"/>
        <end position="299"/>
    </location>
</feature>
<sequence length="347" mass="39991">MLDGSSPDLVTHYLKIEFICEGQRLSQCFLICPIRRHKAILGKSWLTEENPLINWKTGSIQYKEAKIADEQEADNHPIPKEYAEFSKVFGEEEFNKLPPHRPYDIDIELKEDAKLGHAPLYSMTPVESKELKDWLDKELSQGKITPSKSPIASPLNKATKKNSYPLPRQDDLLAKIQGAKIFTKLDLRWGYNNVRVKEGDEWKTAFRTKYGLFETRVMPFGLTNTPAAFQHFMNDILRDLLDVTVIVYLDNILIFSEKTDEHPAHVKEVLRQLQENQLFCKASKCFFNTTTVEYLGIMISPEGISIKKGKVEAIQNWPTPRNCKQVQSFLGFANFLRRFVPDFSKMS</sequence>
<evidence type="ECO:0000259" key="1">
    <source>
        <dbReference type="PROSITE" id="PS50878"/>
    </source>
</evidence>
<evidence type="ECO:0000313" key="2">
    <source>
        <dbReference type="EMBL" id="CUA69494.1"/>
    </source>
</evidence>
<evidence type="ECO:0000313" key="3">
    <source>
        <dbReference type="Proteomes" id="UP000044841"/>
    </source>
</evidence>
<reference evidence="2 3" key="1">
    <citation type="submission" date="2015-07" db="EMBL/GenBank/DDBJ databases">
        <authorList>
            <person name="Noorani M."/>
        </authorList>
    </citation>
    <scope>NUCLEOTIDE SEQUENCE [LARGE SCALE GENOMIC DNA]</scope>
    <source>
        <strain evidence="2">BBA 69670</strain>
    </source>
</reference>
<name>A0A0K6FU03_9AGAM</name>
<dbReference type="AlphaFoldDB" id="A0A0K6FU03"/>
<proteinExistence type="predicted"/>
<dbReference type="InterPro" id="IPR000477">
    <property type="entry name" value="RT_dom"/>
</dbReference>
<dbReference type="Gene3D" id="3.10.10.10">
    <property type="entry name" value="HIV Type 1 Reverse Transcriptase, subunit A, domain 1"/>
    <property type="match status" value="2"/>
</dbReference>
<dbReference type="Proteomes" id="UP000044841">
    <property type="component" value="Unassembled WGS sequence"/>
</dbReference>
<dbReference type="PROSITE" id="PS50878">
    <property type="entry name" value="RT_POL"/>
    <property type="match status" value="1"/>
</dbReference>
<dbReference type="EMBL" id="CYGV01000813">
    <property type="protein sequence ID" value="CUA69494.1"/>
    <property type="molecule type" value="Genomic_DNA"/>
</dbReference>
<dbReference type="InterPro" id="IPR043128">
    <property type="entry name" value="Rev_trsase/Diguanyl_cyclase"/>
</dbReference>
<organism evidence="2 3">
    <name type="scientific">Rhizoctonia solani</name>
    <dbReference type="NCBI Taxonomy" id="456999"/>
    <lineage>
        <taxon>Eukaryota</taxon>
        <taxon>Fungi</taxon>
        <taxon>Dikarya</taxon>
        <taxon>Basidiomycota</taxon>
        <taxon>Agaricomycotina</taxon>
        <taxon>Agaricomycetes</taxon>
        <taxon>Cantharellales</taxon>
        <taxon>Ceratobasidiaceae</taxon>
        <taxon>Rhizoctonia</taxon>
    </lineage>
</organism>
<dbReference type="SUPFAM" id="SSF56672">
    <property type="entry name" value="DNA/RNA polymerases"/>
    <property type="match status" value="1"/>
</dbReference>
<gene>
    <name evidence="2" type="ORF">RSOLAG22IIIB_08503</name>
</gene>
<dbReference type="InterPro" id="IPR043502">
    <property type="entry name" value="DNA/RNA_pol_sf"/>
</dbReference>
<dbReference type="PANTHER" id="PTHR24559">
    <property type="entry name" value="TRANSPOSON TY3-I GAG-POL POLYPROTEIN"/>
    <property type="match status" value="1"/>
</dbReference>
<dbReference type="Pfam" id="PF00078">
    <property type="entry name" value="RVT_1"/>
    <property type="match status" value="1"/>
</dbReference>
<dbReference type="InterPro" id="IPR053134">
    <property type="entry name" value="RNA-dir_DNA_polymerase"/>
</dbReference>